<organism evidence="2 3">
    <name type="scientific">Mycena pura</name>
    <dbReference type="NCBI Taxonomy" id="153505"/>
    <lineage>
        <taxon>Eukaryota</taxon>
        <taxon>Fungi</taxon>
        <taxon>Dikarya</taxon>
        <taxon>Basidiomycota</taxon>
        <taxon>Agaricomycotina</taxon>
        <taxon>Agaricomycetes</taxon>
        <taxon>Agaricomycetidae</taxon>
        <taxon>Agaricales</taxon>
        <taxon>Marasmiineae</taxon>
        <taxon>Mycenaceae</taxon>
        <taxon>Mycena</taxon>
    </lineage>
</organism>
<name>A0AAD6VSD6_9AGAR</name>
<comment type="caution">
    <text evidence="2">The sequence shown here is derived from an EMBL/GenBank/DDBJ whole genome shotgun (WGS) entry which is preliminary data.</text>
</comment>
<dbReference type="AlphaFoldDB" id="A0AAD6VSD6"/>
<dbReference type="EMBL" id="JARJCW010000008">
    <property type="protein sequence ID" value="KAJ7221408.1"/>
    <property type="molecule type" value="Genomic_DNA"/>
</dbReference>
<evidence type="ECO:0000256" key="1">
    <source>
        <dbReference type="SAM" id="MobiDB-lite"/>
    </source>
</evidence>
<dbReference type="Proteomes" id="UP001219525">
    <property type="component" value="Unassembled WGS sequence"/>
</dbReference>
<evidence type="ECO:0000313" key="3">
    <source>
        <dbReference type="Proteomes" id="UP001219525"/>
    </source>
</evidence>
<feature type="compositionally biased region" description="Basic and acidic residues" evidence="1">
    <location>
        <begin position="75"/>
        <end position="90"/>
    </location>
</feature>
<evidence type="ECO:0000313" key="2">
    <source>
        <dbReference type="EMBL" id="KAJ7221408.1"/>
    </source>
</evidence>
<keyword evidence="3" id="KW-1185">Reference proteome</keyword>
<reference evidence="2" key="1">
    <citation type="submission" date="2023-03" db="EMBL/GenBank/DDBJ databases">
        <title>Massive genome expansion in bonnet fungi (Mycena s.s.) driven by repeated elements and novel gene families across ecological guilds.</title>
        <authorList>
            <consortium name="Lawrence Berkeley National Laboratory"/>
            <person name="Harder C.B."/>
            <person name="Miyauchi S."/>
            <person name="Viragh M."/>
            <person name="Kuo A."/>
            <person name="Thoen E."/>
            <person name="Andreopoulos B."/>
            <person name="Lu D."/>
            <person name="Skrede I."/>
            <person name="Drula E."/>
            <person name="Henrissat B."/>
            <person name="Morin E."/>
            <person name="Kohler A."/>
            <person name="Barry K."/>
            <person name="LaButti K."/>
            <person name="Morin E."/>
            <person name="Salamov A."/>
            <person name="Lipzen A."/>
            <person name="Mereny Z."/>
            <person name="Hegedus B."/>
            <person name="Baldrian P."/>
            <person name="Stursova M."/>
            <person name="Weitz H."/>
            <person name="Taylor A."/>
            <person name="Grigoriev I.V."/>
            <person name="Nagy L.G."/>
            <person name="Martin F."/>
            <person name="Kauserud H."/>
        </authorList>
    </citation>
    <scope>NUCLEOTIDE SEQUENCE</scope>
    <source>
        <strain evidence="2">9144</strain>
    </source>
</reference>
<protein>
    <submittedName>
        <fullName evidence="2">Uncharacterized protein</fullName>
    </submittedName>
</protein>
<feature type="non-terminal residue" evidence="2">
    <location>
        <position position="1"/>
    </location>
</feature>
<proteinExistence type="predicted"/>
<feature type="non-terminal residue" evidence="2">
    <location>
        <position position="176"/>
    </location>
</feature>
<feature type="region of interest" description="Disordered" evidence="1">
    <location>
        <begin position="75"/>
        <end position="95"/>
    </location>
</feature>
<sequence length="176" mass="20924">SSDKKKRGNKGNFQGKRLEWLKSRVSGYNAYTNAKKKKKRGSGQSFWDQTIPDYFNVFPWRLPREQDPLEVGLEEYAREPENEDERKQQEEILEDTENVSSLATLMKKEADLNVQKIIWWFSRQRATHVHAQDPFKPMLKKLRIPETATPRRIPDYQFYMAHDEFKGKVAKEFAER</sequence>
<accession>A0AAD6VSD6</accession>
<gene>
    <name evidence="2" type="ORF">GGX14DRAFT_318698</name>
</gene>